<sequence length="810" mass="92629">MSRFFASGYSDSDLSSSDEELLSTSEEELINSSTDEQEEEQDNDESSDSVFATEEESDDSSDDDYGARARGPSYFLKSSFAKNNYSDEDSESEGEGKKVVKSSKDKLLDEMRSLVDKIEIRRDVKEWIGLLTEFDKLNKLLTKARQQNLGIPRLYISMIAELDSTISEISNEEIKGLKADSSRAFNTTKQRTRRFVKEHAAEIEQYRANPEAFEKELDEQSEENTPKPSKALIDELITSLRTIQETRGKKNVDRDEQIATLEELVQDAKGNDFHSILVYLMLIPLRFESSSLVQSMPIDQWTKAKNEIIALLNILEKVRNEYVVTELATATDELGQEPEADKNGVKHILGSVTALVERLDDELTKSLQSTDPHATEYVDRLKDQSTVYQLLLANQLYLESIIEPAAYSQKEGEQLARVVLKRLENLYYKPTKLIIISEKVGWSKLTNKQSLIYPKFEESDNELEYCNGLINHLSSLLYKQTNSIFRKKAMLCQIYYYSFNDQYYKARDMFLMSHLQSTIHTSDIPLQVLFNRALVQLGLCAFRAGLLTESQQILQEICTSQKQKELLGQGSNQRQQPASQIDKQRLVPFHMHINLELLDCVYLTASLLLEIPQIIQQSSGRKASNKLQATKSFRRTLDYYNRQVFIGPPESTKDYIMRAASSLQAGKWEQAINFISSINIWSLFNNATGIKEMLYEKFQTEGLRSYIFANIFFYEKLSVKQLASLFKLPEAKVLAVVSKMIYNDEISASLDQFNQSIDLSKDYELSKLHELALSLADRCQQLAERNERLASGGHQSQSSNVKDQKKIYSK</sequence>
<dbReference type="GO" id="GO:0033290">
    <property type="term" value="C:eukaryotic 48S preinitiation complex"/>
    <property type="evidence" value="ECO:0007669"/>
    <property type="project" value="UniProtKB-UniRule"/>
</dbReference>
<evidence type="ECO:0000256" key="5">
    <source>
        <dbReference type="SAM" id="MobiDB-lite"/>
    </source>
</evidence>
<feature type="compositionally biased region" description="Acidic residues" evidence="5">
    <location>
        <begin position="16"/>
        <end position="64"/>
    </location>
</feature>
<comment type="similarity">
    <text evidence="4">Belongs to the eIF-3 subunit C family.</text>
</comment>
<proteinExistence type="inferred from homology"/>
<comment type="function">
    <text evidence="4">Component of the eukaryotic translation initiation factor 3 (eIF-3) complex, which is involved in protein synthesis of a specialized repertoire of mRNAs and, together with other initiation factors, stimulates binding of mRNA and methionyl-tRNAi to the 40S ribosome. The eIF-3 complex specifically targets and initiates translation of a subset of mRNAs involved in cell proliferation.</text>
</comment>
<dbReference type="AlphaFoldDB" id="A0A1B2JFN6"/>
<dbReference type="InterPro" id="IPR000717">
    <property type="entry name" value="PCI_dom"/>
</dbReference>
<dbReference type="PROSITE" id="PS50250">
    <property type="entry name" value="PCI"/>
    <property type="match status" value="1"/>
</dbReference>
<feature type="domain" description="PCI" evidence="6">
    <location>
        <begin position="589"/>
        <end position="764"/>
    </location>
</feature>
<dbReference type="PANTHER" id="PTHR13937:SF0">
    <property type="entry name" value="EUKARYOTIC TRANSLATION INITIATION FACTOR 3 SUBUNIT C-RELATED"/>
    <property type="match status" value="1"/>
</dbReference>
<organism evidence="7 8">
    <name type="scientific">Komagataella pastoris</name>
    <name type="common">Yeast</name>
    <name type="synonym">Pichia pastoris</name>
    <dbReference type="NCBI Taxonomy" id="4922"/>
    <lineage>
        <taxon>Eukaryota</taxon>
        <taxon>Fungi</taxon>
        <taxon>Dikarya</taxon>
        <taxon>Ascomycota</taxon>
        <taxon>Saccharomycotina</taxon>
        <taxon>Pichiomycetes</taxon>
        <taxon>Pichiales</taxon>
        <taxon>Pichiaceae</taxon>
        <taxon>Komagataella</taxon>
    </lineage>
</organism>
<evidence type="ECO:0000256" key="2">
    <source>
        <dbReference type="ARBA" id="ARBA00022540"/>
    </source>
</evidence>
<keyword evidence="3 4" id="KW-0648">Protein biosynthesis</keyword>
<comment type="subunit">
    <text evidence="4">Component of the eukaryotic translation initiation factor 3 (eIF-3) complex.</text>
</comment>
<keyword evidence="2 4" id="KW-0396">Initiation factor</keyword>
<evidence type="ECO:0000259" key="6">
    <source>
        <dbReference type="PROSITE" id="PS50250"/>
    </source>
</evidence>
<dbReference type="InterPro" id="IPR027516">
    <property type="entry name" value="EIF3C"/>
</dbReference>
<dbReference type="FunFam" id="1.10.10.10:FF:000300">
    <property type="entry name" value="Eukaryotic translation initiation factor 3 subunit C"/>
    <property type="match status" value="1"/>
</dbReference>
<dbReference type="SMART" id="SM00088">
    <property type="entry name" value="PINT"/>
    <property type="match status" value="1"/>
</dbReference>
<dbReference type="Pfam" id="PF05470">
    <property type="entry name" value="eIF-3c_N"/>
    <property type="match status" value="2"/>
</dbReference>
<dbReference type="Pfam" id="PF01399">
    <property type="entry name" value="PCI"/>
    <property type="match status" value="1"/>
</dbReference>
<keyword evidence="8" id="KW-1185">Reference proteome</keyword>
<dbReference type="InterPro" id="IPR008905">
    <property type="entry name" value="EIF3C_N_dom"/>
</dbReference>
<dbReference type="GO" id="GO:0003743">
    <property type="term" value="F:translation initiation factor activity"/>
    <property type="evidence" value="ECO:0007669"/>
    <property type="project" value="UniProtKB-UniRule"/>
</dbReference>
<dbReference type="GO" id="GO:0005852">
    <property type="term" value="C:eukaryotic translation initiation factor 3 complex"/>
    <property type="evidence" value="ECO:0007669"/>
    <property type="project" value="UniProtKB-UniRule"/>
</dbReference>
<accession>A0A1B2JFN6</accession>
<dbReference type="OrthoDB" id="29647at2759"/>
<dbReference type="EMBL" id="CP014586">
    <property type="protein sequence ID" value="ANZ76803.1"/>
    <property type="molecule type" value="Genomic_DNA"/>
</dbReference>
<comment type="subcellular location">
    <subcellularLocation>
        <location evidence="4">Cytoplasm</location>
    </subcellularLocation>
</comment>
<evidence type="ECO:0000313" key="7">
    <source>
        <dbReference type="EMBL" id="ANZ76803.1"/>
    </source>
</evidence>
<dbReference type="GO" id="GO:0001732">
    <property type="term" value="P:formation of cytoplasmic translation initiation complex"/>
    <property type="evidence" value="ECO:0007669"/>
    <property type="project" value="UniProtKB-UniRule"/>
</dbReference>
<dbReference type="PANTHER" id="PTHR13937">
    <property type="entry name" value="EUKARYOTIC TRANSLATION INITATION FACTOR 3, SUBUNIT 8 EIF3S8 -RELATED"/>
    <property type="match status" value="1"/>
</dbReference>
<dbReference type="GO" id="GO:0003723">
    <property type="term" value="F:RNA binding"/>
    <property type="evidence" value="ECO:0007669"/>
    <property type="project" value="InterPro"/>
</dbReference>
<name>A0A1B2JFN6_PICPA</name>
<dbReference type="GO" id="GO:0016282">
    <property type="term" value="C:eukaryotic 43S preinitiation complex"/>
    <property type="evidence" value="ECO:0007669"/>
    <property type="project" value="UniProtKB-UniRule"/>
</dbReference>
<keyword evidence="1 4" id="KW-0963">Cytoplasm</keyword>
<dbReference type="Proteomes" id="UP000094565">
    <property type="component" value="Chromosome 3"/>
</dbReference>
<protein>
    <recommendedName>
        <fullName evidence="4">Eukaryotic translation initiation factor 3 subunit C</fullName>
        <shortName evidence="4">eIF3c</shortName>
    </recommendedName>
    <alternativeName>
        <fullName evidence="4">Eukaryotic translation initiation factor 3 93 kDa subunit homolog</fullName>
        <shortName evidence="4">eIF3 p93</shortName>
    </alternativeName>
    <alternativeName>
        <fullName evidence="4">Translation initiation factor eIF3, p93 subunit homolog</fullName>
    </alternativeName>
</protein>
<dbReference type="HAMAP" id="MF_03002">
    <property type="entry name" value="eIF3c"/>
    <property type="match status" value="1"/>
</dbReference>
<evidence type="ECO:0000256" key="3">
    <source>
        <dbReference type="ARBA" id="ARBA00022917"/>
    </source>
</evidence>
<evidence type="ECO:0000313" key="8">
    <source>
        <dbReference type="Proteomes" id="UP000094565"/>
    </source>
</evidence>
<feature type="region of interest" description="Disordered" evidence="5">
    <location>
        <begin position="1"/>
        <end position="70"/>
    </location>
</feature>
<dbReference type="InterPro" id="IPR036390">
    <property type="entry name" value="WH_DNA-bd_sf"/>
</dbReference>
<reference evidence="7 8" key="1">
    <citation type="submission" date="2016-02" db="EMBL/GenBank/DDBJ databases">
        <title>Comparative genomic and transcriptomic foundation for Pichia pastoris.</title>
        <authorList>
            <person name="Love K.R."/>
            <person name="Shah K.A."/>
            <person name="Whittaker C.A."/>
            <person name="Wu J."/>
            <person name="Bartlett M.C."/>
            <person name="Ma D."/>
            <person name="Leeson R.L."/>
            <person name="Priest M."/>
            <person name="Young S.K."/>
            <person name="Love J.C."/>
        </authorList>
    </citation>
    <scope>NUCLEOTIDE SEQUENCE [LARGE SCALE GENOMIC DNA]</scope>
    <source>
        <strain evidence="7 8">ATCC 28485</strain>
    </source>
</reference>
<gene>
    <name evidence="4 7" type="primary">NIP1</name>
    <name evidence="7" type="ORF">ATY40_BA7503762</name>
</gene>
<evidence type="ECO:0000256" key="1">
    <source>
        <dbReference type="ARBA" id="ARBA00022490"/>
    </source>
</evidence>
<evidence type="ECO:0000256" key="4">
    <source>
        <dbReference type="HAMAP-Rule" id="MF_03002"/>
    </source>
</evidence>
<feature type="region of interest" description="Disordered" evidence="5">
    <location>
        <begin position="787"/>
        <end position="810"/>
    </location>
</feature>
<dbReference type="SUPFAM" id="SSF46785">
    <property type="entry name" value="Winged helix' DNA-binding domain"/>
    <property type="match status" value="1"/>
</dbReference>
<dbReference type="GO" id="GO:0008541">
    <property type="term" value="C:proteasome regulatory particle, lid subcomplex"/>
    <property type="evidence" value="ECO:0007669"/>
    <property type="project" value="UniProtKB-ARBA"/>
</dbReference>
<dbReference type="GO" id="GO:0031369">
    <property type="term" value="F:translation initiation factor binding"/>
    <property type="evidence" value="ECO:0007669"/>
    <property type="project" value="InterPro"/>
</dbReference>